<name>A0A1H3FBP2_ALLWA</name>
<dbReference type="OrthoDB" id="7366224at2"/>
<dbReference type="STRING" id="61595.SAMN05421644_11724"/>
<evidence type="ECO:0000313" key="3">
    <source>
        <dbReference type="Proteomes" id="UP000198672"/>
    </source>
</evidence>
<dbReference type="RefSeq" id="WP_091333385.1">
    <property type="nucleotide sequence ID" value="NZ_FNOW01000017.1"/>
</dbReference>
<dbReference type="InterPro" id="IPR041651">
    <property type="entry name" value="DUF5610"/>
</dbReference>
<organism evidence="2 3">
    <name type="scientific">Allochromatium warmingii</name>
    <name type="common">Chromatium warmingii</name>
    <dbReference type="NCBI Taxonomy" id="61595"/>
    <lineage>
        <taxon>Bacteria</taxon>
        <taxon>Pseudomonadati</taxon>
        <taxon>Pseudomonadota</taxon>
        <taxon>Gammaproteobacteria</taxon>
        <taxon>Chromatiales</taxon>
        <taxon>Chromatiaceae</taxon>
        <taxon>Allochromatium</taxon>
    </lineage>
</organism>
<proteinExistence type="predicted"/>
<protein>
    <recommendedName>
        <fullName evidence="1">DUF5610 domain-containing protein</fullName>
    </recommendedName>
</protein>
<dbReference type="AlphaFoldDB" id="A0A1H3FBP2"/>
<reference evidence="3" key="1">
    <citation type="submission" date="2016-10" db="EMBL/GenBank/DDBJ databases">
        <authorList>
            <person name="Varghese N."/>
            <person name="Submissions S."/>
        </authorList>
    </citation>
    <scope>NUCLEOTIDE SEQUENCE [LARGE SCALE GENOMIC DNA]</scope>
    <source>
        <strain evidence="3">DSM 173</strain>
    </source>
</reference>
<evidence type="ECO:0000313" key="2">
    <source>
        <dbReference type="EMBL" id="SDX87569.1"/>
    </source>
</evidence>
<dbReference type="EMBL" id="FNOW01000017">
    <property type="protein sequence ID" value="SDX87569.1"/>
    <property type="molecule type" value="Genomic_DNA"/>
</dbReference>
<gene>
    <name evidence="2" type="ORF">SAMN05421644_11724</name>
</gene>
<evidence type="ECO:0000259" key="1">
    <source>
        <dbReference type="Pfam" id="PF18433"/>
    </source>
</evidence>
<sequence length="401" mass="44137">MTVQLHSLHLATRQTLTSARQLSTPAAESDVREPASALSRLQDKALNAIARELPGMDAAGLKRLDPAEYTPEKVAERIATFVGLGLDSARQRGATDEELQSMHASAMRGAEQGFKEAKELLAHLQVLNGAVAEQVDATEKLTFEQLAKLSPALKLTEAAPLQTASATTSFAQASRYSEAQDFSLQLRTRDGDTVQIEFSRQFAAESQFAAITDGEGSAAMILDVSQAEQTGYQFRVHGDLSEEELTAIQNLVQDVSQVATEFYSGDVQQAFERTADLRFDNTQLASMRLSMSHTEQTSAVQRYASTQRLEQPEAVQHAGQRLGHLGRELRENLEPEALQFLNEPFKLVSDLLRGLVEQDSRFLSADAEQQTRYQDQLERLLKFAEPPAAPSDATLSERTVQ</sequence>
<accession>A0A1H3FBP2</accession>
<dbReference type="Pfam" id="PF18433">
    <property type="entry name" value="DUF5610"/>
    <property type="match status" value="1"/>
</dbReference>
<keyword evidence="3" id="KW-1185">Reference proteome</keyword>
<dbReference type="Proteomes" id="UP000198672">
    <property type="component" value="Unassembled WGS sequence"/>
</dbReference>
<feature type="domain" description="DUF5610" evidence="1">
    <location>
        <begin position="36"/>
        <end position="149"/>
    </location>
</feature>
<dbReference type="Gene3D" id="1.10.132.90">
    <property type="match status" value="1"/>
</dbReference>